<proteinExistence type="predicted"/>
<name>A0AA40B802_9PEZI</name>
<feature type="region of interest" description="Disordered" evidence="1">
    <location>
        <begin position="117"/>
        <end position="146"/>
    </location>
</feature>
<organism evidence="2 3">
    <name type="scientific">Apiosordaria backusii</name>
    <dbReference type="NCBI Taxonomy" id="314023"/>
    <lineage>
        <taxon>Eukaryota</taxon>
        <taxon>Fungi</taxon>
        <taxon>Dikarya</taxon>
        <taxon>Ascomycota</taxon>
        <taxon>Pezizomycotina</taxon>
        <taxon>Sordariomycetes</taxon>
        <taxon>Sordariomycetidae</taxon>
        <taxon>Sordariales</taxon>
        <taxon>Lasiosphaeriaceae</taxon>
        <taxon>Apiosordaria</taxon>
    </lineage>
</organism>
<sequence>MKHTNGKLEAKIQALKAPPRRCYPRGGGIIIIGSTTDRDPSTELYCKVGKVSGEPLSFKVLTDRPLPLHSNEYYFFCKGKEAQGGGDTRHKRGYTGTGMLLDVFWKQNNCTRVDQHESERETGIDSPFVSNMPTRTSSPLTGNPPVERERSVLFSEDGVHLSLSSAPGMKRGEMPSTQSLVLAWSLLPKQWGEQVLHEDESKR</sequence>
<protein>
    <submittedName>
        <fullName evidence="2">Uncharacterized protein</fullName>
    </submittedName>
</protein>
<dbReference type="Proteomes" id="UP001172159">
    <property type="component" value="Unassembled WGS sequence"/>
</dbReference>
<dbReference type="EMBL" id="JAUKTV010000009">
    <property type="protein sequence ID" value="KAK0729143.1"/>
    <property type="molecule type" value="Genomic_DNA"/>
</dbReference>
<evidence type="ECO:0000313" key="3">
    <source>
        <dbReference type="Proteomes" id="UP001172159"/>
    </source>
</evidence>
<dbReference type="AlphaFoldDB" id="A0AA40B802"/>
<accession>A0AA40B802</accession>
<gene>
    <name evidence="2" type="ORF">B0T21DRAFT_444919</name>
</gene>
<keyword evidence="3" id="KW-1185">Reference proteome</keyword>
<reference evidence="2" key="1">
    <citation type="submission" date="2023-06" db="EMBL/GenBank/DDBJ databases">
        <title>Genome-scale phylogeny and comparative genomics of the fungal order Sordariales.</title>
        <authorList>
            <consortium name="Lawrence Berkeley National Laboratory"/>
            <person name="Hensen N."/>
            <person name="Bonometti L."/>
            <person name="Westerberg I."/>
            <person name="Brannstrom I.O."/>
            <person name="Guillou S."/>
            <person name="Cros-Aarteil S."/>
            <person name="Calhoun S."/>
            <person name="Haridas S."/>
            <person name="Kuo A."/>
            <person name="Mondo S."/>
            <person name="Pangilinan J."/>
            <person name="Riley R."/>
            <person name="Labutti K."/>
            <person name="Andreopoulos B."/>
            <person name="Lipzen A."/>
            <person name="Chen C."/>
            <person name="Yanf M."/>
            <person name="Daum C."/>
            <person name="Ng V."/>
            <person name="Clum A."/>
            <person name="Steindorff A."/>
            <person name="Ohm R."/>
            <person name="Martin F."/>
            <person name="Silar P."/>
            <person name="Natvig D."/>
            <person name="Lalanne C."/>
            <person name="Gautier V."/>
            <person name="Ament-Velasquez S.L."/>
            <person name="Kruys A."/>
            <person name="Hutchinson M.I."/>
            <person name="Powell A.J."/>
            <person name="Barry K."/>
            <person name="Miller A.N."/>
            <person name="Grigoriev I.V."/>
            <person name="Debuchy R."/>
            <person name="Gladieux P."/>
            <person name="Thoren M.H."/>
            <person name="Johannesson H."/>
        </authorList>
    </citation>
    <scope>NUCLEOTIDE SEQUENCE</scope>
    <source>
        <strain evidence="2">CBS 540.89</strain>
    </source>
</reference>
<evidence type="ECO:0000256" key="1">
    <source>
        <dbReference type="SAM" id="MobiDB-lite"/>
    </source>
</evidence>
<comment type="caution">
    <text evidence="2">The sequence shown here is derived from an EMBL/GenBank/DDBJ whole genome shotgun (WGS) entry which is preliminary data.</text>
</comment>
<evidence type="ECO:0000313" key="2">
    <source>
        <dbReference type="EMBL" id="KAK0729143.1"/>
    </source>
</evidence>
<feature type="compositionally biased region" description="Polar residues" evidence="1">
    <location>
        <begin position="128"/>
        <end position="141"/>
    </location>
</feature>